<feature type="compositionally biased region" description="Basic residues" evidence="7">
    <location>
        <begin position="971"/>
        <end position="980"/>
    </location>
</feature>
<evidence type="ECO:0000256" key="5">
    <source>
        <dbReference type="ARBA" id="ARBA00023306"/>
    </source>
</evidence>
<evidence type="ECO:0000256" key="4">
    <source>
        <dbReference type="ARBA" id="ARBA00023242"/>
    </source>
</evidence>
<accession>A0ABN8BC49</accession>
<comment type="similarity">
    <text evidence="2 6">Belongs to the SCC2/Nipped-B family.</text>
</comment>
<evidence type="ECO:0000256" key="6">
    <source>
        <dbReference type="RuleBase" id="RU364107"/>
    </source>
</evidence>
<dbReference type="EMBL" id="OU963899">
    <property type="protein sequence ID" value="CAH0406491.1"/>
    <property type="molecule type" value="Genomic_DNA"/>
</dbReference>
<feature type="region of interest" description="Disordered" evidence="7">
    <location>
        <begin position="1800"/>
        <end position="1819"/>
    </location>
</feature>
<protein>
    <recommendedName>
        <fullName evidence="6">Nipped-B protein</fullName>
    </recommendedName>
</protein>
<evidence type="ECO:0000259" key="8">
    <source>
        <dbReference type="Pfam" id="PF12830"/>
    </source>
</evidence>
<reference evidence="9" key="1">
    <citation type="submission" date="2021-12" db="EMBL/GenBank/DDBJ databases">
        <authorList>
            <person name="King R."/>
        </authorList>
    </citation>
    <scope>NUCLEOTIDE SEQUENCE</scope>
</reference>
<comment type="subcellular location">
    <subcellularLocation>
        <location evidence="1 6">Nucleus</location>
    </subcellularLocation>
</comment>
<dbReference type="PANTHER" id="PTHR21704:SF18">
    <property type="entry name" value="NIPPED-B-LIKE PROTEIN"/>
    <property type="match status" value="1"/>
</dbReference>
<dbReference type="InterPro" id="IPR016024">
    <property type="entry name" value="ARM-type_fold"/>
</dbReference>
<dbReference type="PANTHER" id="PTHR21704">
    <property type="entry name" value="NIPPED-B-LIKE PROTEIN DELANGIN SCC2-RELATED"/>
    <property type="match status" value="1"/>
</dbReference>
<feature type="region of interest" description="Disordered" evidence="7">
    <location>
        <begin position="965"/>
        <end position="1004"/>
    </location>
</feature>
<feature type="compositionally biased region" description="Basic residues" evidence="7">
    <location>
        <begin position="610"/>
        <end position="620"/>
    </location>
</feature>
<organism evidence="9 10">
    <name type="scientific">Chilo suppressalis</name>
    <name type="common">Asiatic rice borer moth</name>
    <dbReference type="NCBI Taxonomy" id="168631"/>
    <lineage>
        <taxon>Eukaryota</taxon>
        <taxon>Metazoa</taxon>
        <taxon>Ecdysozoa</taxon>
        <taxon>Arthropoda</taxon>
        <taxon>Hexapoda</taxon>
        <taxon>Insecta</taxon>
        <taxon>Pterygota</taxon>
        <taxon>Neoptera</taxon>
        <taxon>Endopterygota</taxon>
        <taxon>Lepidoptera</taxon>
        <taxon>Glossata</taxon>
        <taxon>Ditrysia</taxon>
        <taxon>Pyraloidea</taxon>
        <taxon>Crambidae</taxon>
        <taxon>Crambinae</taxon>
        <taxon>Chilo</taxon>
    </lineage>
</organism>
<evidence type="ECO:0000313" key="9">
    <source>
        <dbReference type="EMBL" id="CAH0406491.1"/>
    </source>
</evidence>
<keyword evidence="4 6" id="KW-0539">Nucleus</keyword>
<feature type="region of interest" description="Disordered" evidence="7">
    <location>
        <begin position="164"/>
        <end position="200"/>
    </location>
</feature>
<evidence type="ECO:0000256" key="7">
    <source>
        <dbReference type="SAM" id="MobiDB-lite"/>
    </source>
</evidence>
<feature type="compositionally biased region" description="Acidic residues" evidence="7">
    <location>
        <begin position="985"/>
        <end position="997"/>
    </location>
</feature>
<dbReference type="Pfam" id="PF12765">
    <property type="entry name" value="Cohesin_HEAT"/>
    <property type="match status" value="1"/>
</dbReference>
<feature type="region of interest" description="Disordered" evidence="7">
    <location>
        <begin position="274"/>
        <end position="332"/>
    </location>
</feature>
<proteinExistence type="inferred from homology"/>
<keyword evidence="10" id="KW-1185">Reference proteome</keyword>
<feature type="region of interest" description="Disordered" evidence="7">
    <location>
        <begin position="1928"/>
        <end position="1976"/>
    </location>
</feature>
<dbReference type="InterPro" id="IPR024986">
    <property type="entry name" value="Nipped-B_C"/>
</dbReference>
<feature type="compositionally biased region" description="Low complexity" evidence="7">
    <location>
        <begin position="1944"/>
        <end position="1966"/>
    </location>
</feature>
<name>A0ABN8BC49_CHISP</name>
<dbReference type="InterPro" id="IPR033031">
    <property type="entry name" value="Scc2/Nipped-B"/>
</dbReference>
<evidence type="ECO:0000313" key="10">
    <source>
        <dbReference type="Proteomes" id="UP001153292"/>
    </source>
</evidence>
<feature type="compositionally biased region" description="Polar residues" evidence="7">
    <location>
        <begin position="226"/>
        <end position="241"/>
    </location>
</feature>
<dbReference type="InterPro" id="IPR026003">
    <property type="entry name" value="Cohesin_HEAT"/>
</dbReference>
<sequence length="1976" mass="222115">MNERDIPSVPITTLAGVASLTDLLPVLPLPTPLPSTLNNKSQLFHPRVAEEAAILLATRDDNLVSLLIQSLMQTSVQHIDLKDESIPNAVSPAPQQSTPELLKAILSVNPNVFDQQQRNHWNNHLHTAKYNGISPNDSYNYSAHNTINSSPSAIHSSTIPNQQLLTTPCQSSPNVNMGSPPSQSRPGQVNINAQNNVSPMWNNANASNAYSSSISNALVPNSQNGGFYNSLTPDNTSVTNLTEDKDPLSMSPTNTSDQPRTILQAQEKAFGQDGNVVTGQSPAQASVAPSPLRQEPHVPQPSMGAPYAPPQAQSDKQDPTKSTKTANNRFPVVKIGRLSEGILKKHETISEDRSRKNSTVESDSDDNLPLKAKSGNANVPVDKEREAIDIAREKNWEAVKRKHEEASKKEEAEAAIVRPKLRKVERRLVPVLEMLSVDELMETNTYQRFNKLIESVFETIDDDVIITDEMEGTDIPEDLLLQRYQLQELCSEAAKLKNLGAMEAIPSDRLVRLLNILEKNIRAAEKMSLVGDPEDSEEMRQIWLESALERVMCASDACLTALYIMTSPSMPKRVFLEDVIDRIIMFIKFQLNNTIYCVYDPVYSIQTTSKKKVDGRKRRGGGASNPTRRGGSGGGGSTRAVRELYTHAHESVTLLAELLGAHHLTDTTVLHASTVGVSPFFVENVSELQLSALKLVTTIFTKYEQHRRLLLEDILASIARIPSSKHNLRSFQLSSDQHIQMLTALVLQLVQCVVTLPESMCKSQDKDKEHSETDSKKQIDKDLMIISKYEAAISVGGTFLTSFLNKCRSRSEEVDFRPLFENFVHDLLTTVNKPEWPATELLLSLLGTMLVKYMSDKSMEMPVRVASLEYLGLVAARLRRDSVHSRAKLATMDAVVRDIRAEEEKDGNQTQNITSGLDEDEERTEFLQRVLLDYLAINGQKDQAWTCARYFYITQWYRDLVVQPKSTSPTKKTKNKSKKKYKDESSEEESDADEDSDGGVKESKHDKKLAMTAIMSAEKFKTIERRKAFFLEKIRPFRYQGGTQVQVMQSYIDYSGAELISQYLASKRSFSQSFDRYLRKILVILCENTIAIRTKAMKCLAMIVEADPAVLARQDMQIGVNRSFLDQSTAVREAAVDLVGKFVLSRPDLIDKYYGMLSNRILDTGVSVRKRVIKILKDICIECPEFPKIPEICVKMIRRVNDEEGIRKLVMEVFQNMWFSPCQNSTRLSALDMTAAAADPLTRKVLNITDVVISSRDMGLEWFQQLLMSLFKPKEDKDDSTKIIYQPPKSLLVACQQIVDCLIENLLQLEESSSEGSASSQRILACLSTLHLFAKIRPQLLVNHALTLQPYLSLKCQNQFEQQIMSTVASTLELVVPLMEHPSEVFLAQLEEDAVKLILQRGQLVIASCIACLAAIVNNLTHNYKLIRDVFNKYHGVLLQWKHSWQRNPEMTRALHSRPHFRRALFIVGLLLRYFDFTDAKVIEGLPNDIKEQVFTTMMFFVGLEDEDFVTHTLKALGSICVRHYEFMLRPELKEFYHQLLTSDLAPIEMKADVLRNIEMYLQEEEQRMIRQDKEWSKRSKHENLKEMGDVSSGMASTVIQLYLKEILGSFLHGSTVVRSSAMKVVQLVLAQGLVHPVQIVPYLICMSTDIEVTVSHTADKNLQDIDKKYPGFIHMKAQFGIKLSYQLQKILQASKEGDVIRGFRKKDQDDLPTALNGFLYSLLRNTRPQRRALVLSLLKQFDDVSTAPLDQMLYLADNLSYFPFQVQDEPLFIIHHIDIIISTSGSNLLQHFREGLIKENTTEEKEPLDEEEDDEEAESLIARLPESTRPLRDAMRQARGCLLLLVLKQHLKQMYGFTDAKINQYSPSESVKVYEKAVSRRHAPAFEPKATIAQLQNDDDGDELDDRGRRRLVDDYLEFKQLMLKFDPEEEEDEEFNPGGASGNTAAGAAQAGAGAGAGSAAVAGEAGGGAPPPT</sequence>
<feature type="region of interest" description="Disordered" evidence="7">
    <location>
        <begin position="901"/>
        <end position="920"/>
    </location>
</feature>
<dbReference type="Pfam" id="PF12830">
    <property type="entry name" value="Nipped-B_C"/>
    <property type="match status" value="1"/>
</dbReference>
<dbReference type="CDD" id="cd23958">
    <property type="entry name" value="SCC2"/>
    <property type="match status" value="1"/>
</dbReference>
<feature type="region of interest" description="Disordered" evidence="7">
    <location>
        <begin position="346"/>
        <end position="376"/>
    </location>
</feature>
<feature type="domain" description="Sister chromatid cohesion C-terminal" evidence="8">
    <location>
        <begin position="1596"/>
        <end position="1781"/>
    </location>
</feature>
<evidence type="ECO:0000256" key="1">
    <source>
        <dbReference type="ARBA" id="ARBA00004123"/>
    </source>
</evidence>
<gene>
    <name evidence="9" type="ORF">CHILSU_LOCUS9867</name>
</gene>
<feature type="region of interest" description="Disordered" evidence="7">
    <location>
        <begin position="226"/>
        <end position="258"/>
    </location>
</feature>
<feature type="compositionally biased region" description="Polar residues" evidence="7">
    <location>
        <begin position="275"/>
        <end position="284"/>
    </location>
</feature>
<evidence type="ECO:0000256" key="2">
    <source>
        <dbReference type="ARBA" id="ARBA00009252"/>
    </source>
</evidence>
<keyword evidence="3 6" id="KW-0677">Repeat</keyword>
<feature type="compositionally biased region" description="Acidic residues" evidence="7">
    <location>
        <begin position="1807"/>
        <end position="1819"/>
    </location>
</feature>
<feature type="region of interest" description="Disordered" evidence="7">
    <location>
        <begin position="610"/>
        <end position="639"/>
    </location>
</feature>
<dbReference type="SUPFAM" id="SSF48371">
    <property type="entry name" value="ARM repeat"/>
    <property type="match status" value="1"/>
</dbReference>
<keyword evidence="5 6" id="KW-0131">Cell cycle</keyword>
<evidence type="ECO:0000256" key="3">
    <source>
        <dbReference type="ARBA" id="ARBA00022737"/>
    </source>
</evidence>
<feature type="compositionally biased region" description="Basic and acidic residues" evidence="7">
    <location>
        <begin position="346"/>
        <end position="355"/>
    </location>
</feature>
<feature type="compositionally biased region" description="Gly residues" evidence="7">
    <location>
        <begin position="1967"/>
        <end position="1976"/>
    </location>
</feature>
<dbReference type="Proteomes" id="UP001153292">
    <property type="component" value="Chromosome 6"/>
</dbReference>